<dbReference type="EMBL" id="LZEY01000045">
    <property type="protein sequence ID" value="OBU05101.1"/>
    <property type="molecule type" value="Genomic_DNA"/>
</dbReference>
<gene>
    <name evidence="1" type="ORF">AYY18_08435</name>
</gene>
<organism evidence="1 2">
    <name type="scientific">Morganella psychrotolerans</name>
    <dbReference type="NCBI Taxonomy" id="368603"/>
    <lineage>
        <taxon>Bacteria</taxon>
        <taxon>Pseudomonadati</taxon>
        <taxon>Pseudomonadota</taxon>
        <taxon>Gammaproteobacteria</taxon>
        <taxon>Enterobacterales</taxon>
        <taxon>Morganellaceae</taxon>
        <taxon>Morganella</taxon>
    </lineage>
</organism>
<evidence type="ECO:0000313" key="1">
    <source>
        <dbReference type="EMBL" id="OBU05101.1"/>
    </source>
</evidence>
<comment type="caution">
    <text evidence="1">The sequence shown here is derived from an EMBL/GenBank/DDBJ whole genome shotgun (WGS) entry which is preliminary data.</text>
</comment>
<evidence type="ECO:0000313" key="2">
    <source>
        <dbReference type="Proteomes" id="UP000092377"/>
    </source>
</evidence>
<reference evidence="2" key="1">
    <citation type="submission" date="2016-06" db="EMBL/GenBank/DDBJ databases">
        <authorList>
            <person name="Butler K."/>
        </authorList>
    </citation>
    <scope>NUCLEOTIDE SEQUENCE [LARGE SCALE GENOMIC DNA]</scope>
    <source>
        <strain evidence="2">GCSL-Mp20</strain>
    </source>
</reference>
<dbReference type="Proteomes" id="UP000092377">
    <property type="component" value="Unassembled WGS sequence"/>
</dbReference>
<accession>A0A1B8H7Q4</accession>
<proteinExistence type="predicted"/>
<name>A0A1B8H7Q4_9GAMM</name>
<keyword evidence="2" id="KW-1185">Reference proteome</keyword>
<sequence length="94" mass="10580">MKTLINFYKLVDTAAFCLFFSPFADISCERPVLTSLFIFSINNTSHDTASHRIVLITHQISTKKVIIMSSTFRLNRLLIIALTARGGLVAESMR</sequence>
<dbReference type="AlphaFoldDB" id="A0A1B8H7Q4"/>
<protein>
    <submittedName>
        <fullName evidence="1">Uncharacterized protein</fullName>
    </submittedName>
</protein>